<dbReference type="EMBL" id="GL433845">
    <property type="protein sequence ID" value="EFN55118.1"/>
    <property type="molecule type" value="Genomic_DNA"/>
</dbReference>
<feature type="non-terminal residue" evidence="2">
    <location>
        <position position="596"/>
    </location>
</feature>
<accession>E1ZGA2</accession>
<feature type="domain" description="SF4 helicase" evidence="1">
    <location>
        <begin position="333"/>
        <end position="596"/>
    </location>
</feature>
<dbReference type="SMART" id="SM00493">
    <property type="entry name" value="TOPRIM"/>
    <property type="match status" value="1"/>
</dbReference>
<evidence type="ECO:0000313" key="3">
    <source>
        <dbReference type="Proteomes" id="UP000008141"/>
    </source>
</evidence>
<dbReference type="GO" id="GO:0003697">
    <property type="term" value="F:single-stranded DNA binding"/>
    <property type="evidence" value="ECO:0007669"/>
    <property type="project" value="InterPro"/>
</dbReference>
<name>E1ZGA2_CHLVA</name>
<dbReference type="Gene3D" id="3.40.50.300">
    <property type="entry name" value="P-loop containing nucleotide triphosphate hydrolases"/>
    <property type="match status" value="1"/>
</dbReference>
<dbReference type="PROSITE" id="PS51199">
    <property type="entry name" value="SF4_HELICASE"/>
    <property type="match status" value="1"/>
</dbReference>
<dbReference type="STRING" id="554065.E1ZGA2"/>
<dbReference type="OMA" id="EGCKDAN"/>
<dbReference type="InterPro" id="IPR027417">
    <property type="entry name" value="P-loop_NTPase"/>
</dbReference>
<reference evidence="2 3" key="1">
    <citation type="journal article" date="2010" name="Plant Cell">
        <title>The Chlorella variabilis NC64A genome reveals adaptation to photosymbiosis, coevolution with viruses, and cryptic sex.</title>
        <authorList>
            <person name="Blanc G."/>
            <person name="Duncan G."/>
            <person name="Agarkova I."/>
            <person name="Borodovsky M."/>
            <person name="Gurnon J."/>
            <person name="Kuo A."/>
            <person name="Lindquist E."/>
            <person name="Lucas S."/>
            <person name="Pangilinan J."/>
            <person name="Polle J."/>
            <person name="Salamov A."/>
            <person name="Terry A."/>
            <person name="Yamada T."/>
            <person name="Dunigan D.D."/>
            <person name="Grigoriev I.V."/>
            <person name="Claverie J.M."/>
            <person name="Van Etten J.L."/>
        </authorList>
    </citation>
    <scope>NUCLEOTIDE SEQUENCE [LARGE SCALE GENOMIC DNA]</scope>
    <source>
        <strain evidence="2 3">NC64A</strain>
    </source>
</reference>
<evidence type="ECO:0000259" key="1">
    <source>
        <dbReference type="PROSITE" id="PS51199"/>
    </source>
</evidence>
<sequence length="596" mass="67168">MWNCFRAKCGWTGRVNTRQGTSKAYRQYTNESGFDAELSPEVVNFFAGRGITAATLVRNRVAQETLADGSTAIAFPYYRDSQLVNIKYRSVGEKKFWQVRGAEKVLFGLDDVVGQSDIVVVEGEMDKLALEEAGFTNVVSVPDGAPARVKEGEVPPADQDTKFSYLWNCRAWLDQATKVVIATDNDAPGDALAEELARRLGRERCWRVRWPLNKEDHQYAAEVTGVAYVPQEQESGSSTTGNSVAAAANVQQQQLQGVGEAAADRSSAIEAGAEALQLRVQPAFYRKDANEVLMRDGAAMLRAFLLNAEPFPIRGLLRFHEYYDDIMKYYRLEHKDGQGRSTGWPALDQLYKVVPGELTIVTGVPNSGKSEWIDSLLANLAEQHDWCFALCSMEKKATDHARQLVEKYIGKPFFDLPYARGVRRMSERELDEGLDWIDDRFHLVRYEDDALPAVDWVLDVARAAVYRYGIRGLVIDPYNELDHQRPASMNETEYVSQMLTKVKRFAQTTGVHVWFVAHPRQLRDWKGQAPNLYDISGSAHFINKADNGIVVHRDRDPESTVQHKVNILVRKVRNKAAGTIGDCVLEYERVNGRYID</sequence>
<dbReference type="Pfam" id="PF13662">
    <property type="entry name" value="Toprim_4"/>
    <property type="match status" value="1"/>
</dbReference>
<dbReference type="CDD" id="cd01029">
    <property type="entry name" value="TOPRIM_primases"/>
    <property type="match status" value="1"/>
</dbReference>
<dbReference type="PANTHER" id="PTHR12873:SF0">
    <property type="entry name" value="TWINKLE MTDNA HELICASE"/>
    <property type="match status" value="1"/>
</dbReference>
<dbReference type="GO" id="GO:0005524">
    <property type="term" value="F:ATP binding"/>
    <property type="evidence" value="ECO:0007669"/>
    <property type="project" value="InterPro"/>
</dbReference>
<dbReference type="InterPro" id="IPR034154">
    <property type="entry name" value="TOPRIM_DnaG/twinkle"/>
</dbReference>
<dbReference type="RefSeq" id="XP_005847220.1">
    <property type="nucleotide sequence ID" value="XM_005847158.1"/>
</dbReference>
<dbReference type="KEGG" id="cvr:CHLNCDRAFT_31176"/>
<dbReference type="InParanoid" id="E1ZGA2"/>
<dbReference type="eggNOG" id="ENOG502QPXS">
    <property type="taxonomic scope" value="Eukaryota"/>
</dbReference>
<dbReference type="GeneID" id="17354553"/>
<dbReference type="PANTHER" id="PTHR12873">
    <property type="entry name" value="T7-LIKE MITOCHONDRIAL DNA HELICASE"/>
    <property type="match status" value="1"/>
</dbReference>
<gene>
    <name evidence="2" type="ORF">CHLNCDRAFT_31176</name>
</gene>
<dbReference type="SUPFAM" id="SSF56731">
    <property type="entry name" value="DNA primase core"/>
    <property type="match status" value="1"/>
</dbReference>
<evidence type="ECO:0000313" key="2">
    <source>
        <dbReference type="EMBL" id="EFN55118.1"/>
    </source>
</evidence>
<dbReference type="SUPFAM" id="SSF52540">
    <property type="entry name" value="P-loop containing nucleoside triphosphate hydrolases"/>
    <property type="match status" value="1"/>
</dbReference>
<dbReference type="Proteomes" id="UP000008141">
    <property type="component" value="Unassembled WGS sequence"/>
</dbReference>
<dbReference type="AlphaFoldDB" id="E1ZGA2"/>
<dbReference type="OrthoDB" id="1898560at2759"/>
<keyword evidence="3" id="KW-1185">Reference proteome</keyword>
<dbReference type="GO" id="GO:0043139">
    <property type="term" value="F:5'-3' DNA helicase activity"/>
    <property type="evidence" value="ECO:0007669"/>
    <property type="project" value="InterPro"/>
</dbReference>
<dbReference type="InterPro" id="IPR007694">
    <property type="entry name" value="DNA_helicase_DnaB-like_C"/>
</dbReference>
<dbReference type="Pfam" id="PF03796">
    <property type="entry name" value="DnaB_C"/>
    <property type="match status" value="1"/>
</dbReference>
<dbReference type="GO" id="GO:0006260">
    <property type="term" value="P:DNA replication"/>
    <property type="evidence" value="ECO:0007669"/>
    <property type="project" value="InterPro"/>
</dbReference>
<dbReference type="InterPro" id="IPR027032">
    <property type="entry name" value="Twinkle-like"/>
</dbReference>
<dbReference type="InterPro" id="IPR006171">
    <property type="entry name" value="TOPRIM_dom"/>
</dbReference>
<protein>
    <recommendedName>
        <fullName evidence="1">SF4 helicase domain-containing protein</fullName>
    </recommendedName>
</protein>
<organism evidence="3">
    <name type="scientific">Chlorella variabilis</name>
    <name type="common">Green alga</name>
    <dbReference type="NCBI Taxonomy" id="554065"/>
    <lineage>
        <taxon>Eukaryota</taxon>
        <taxon>Viridiplantae</taxon>
        <taxon>Chlorophyta</taxon>
        <taxon>core chlorophytes</taxon>
        <taxon>Trebouxiophyceae</taxon>
        <taxon>Chlorellales</taxon>
        <taxon>Chlorellaceae</taxon>
        <taxon>Chlorella clade</taxon>
        <taxon>Chlorella</taxon>
    </lineage>
</organism>
<dbReference type="Gene3D" id="3.40.1360.10">
    <property type="match status" value="1"/>
</dbReference>
<proteinExistence type="predicted"/>
<dbReference type="FunCoup" id="E1ZGA2">
    <property type="interactions" value="904"/>
</dbReference>